<protein>
    <submittedName>
        <fullName evidence="1">Glycosyltransferase</fullName>
    </submittedName>
</protein>
<gene>
    <name evidence="1" type="ORF">HP507_10835</name>
</gene>
<dbReference type="SUPFAM" id="SSF53756">
    <property type="entry name" value="UDP-Glycosyltransferase/glycogen phosphorylase"/>
    <property type="match status" value="1"/>
</dbReference>
<keyword evidence="2" id="KW-1185">Reference proteome</keyword>
<accession>A0ABX2M8Y9</accession>
<dbReference type="PANTHER" id="PTHR12526">
    <property type="entry name" value="GLYCOSYLTRANSFERASE"/>
    <property type="match status" value="1"/>
</dbReference>
<name>A0ABX2M8Y9_9MICO</name>
<dbReference type="Proteomes" id="UP000573001">
    <property type="component" value="Unassembled WGS sequence"/>
</dbReference>
<evidence type="ECO:0000313" key="1">
    <source>
        <dbReference type="EMBL" id="NUU14326.1"/>
    </source>
</evidence>
<proteinExistence type="predicted"/>
<dbReference type="Gene3D" id="3.40.50.2000">
    <property type="entry name" value="Glycogen Phosphorylase B"/>
    <property type="match status" value="2"/>
</dbReference>
<organism evidence="1 2">
    <name type="scientific">Curtobacterium pusillum</name>
    <dbReference type="NCBI Taxonomy" id="69373"/>
    <lineage>
        <taxon>Bacteria</taxon>
        <taxon>Bacillati</taxon>
        <taxon>Actinomycetota</taxon>
        <taxon>Actinomycetes</taxon>
        <taxon>Micrococcales</taxon>
        <taxon>Microbacteriaceae</taxon>
        <taxon>Curtobacterium</taxon>
    </lineage>
</organism>
<dbReference type="Pfam" id="PF13692">
    <property type="entry name" value="Glyco_trans_1_4"/>
    <property type="match status" value="1"/>
</dbReference>
<dbReference type="RefSeq" id="WP_175351800.1">
    <property type="nucleotide sequence ID" value="NZ_BAAAWQ010000001.1"/>
</dbReference>
<dbReference type="EMBL" id="JABMCE010000079">
    <property type="protein sequence ID" value="NUU14326.1"/>
    <property type="molecule type" value="Genomic_DNA"/>
</dbReference>
<reference evidence="1 2" key="1">
    <citation type="submission" date="2020-05" db="EMBL/GenBank/DDBJ databases">
        <title>Genome Sequencing of Type Strains.</title>
        <authorList>
            <person name="Lemaire J.F."/>
            <person name="Inderbitzin P."/>
            <person name="Gregorio O.A."/>
            <person name="Collins S.B."/>
            <person name="Wespe N."/>
            <person name="Knight-Connoni V."/>
        </authorList>
    </citation>
    <scope>NUCLEOTIDE SEQUENCE [LARGE SCALE GENOMIC DNA]</scope>
    <source>
        <strain evidence="1 2">ATCC 19096</strain>
    </source>
</reference>
<sequence>MHCKPRPFDIVHVSSAHPWTDNRVHLRAAATAAAFGYRTALVAVSTEDVSDGDWSDPDPVTGVYVRRLRRRRRIARMSVSTAEAIHGAISSRARVVHLHDPELLWALPLLALLGRKVVYDAHEDLPAQVLGKEYLRPVARSLFRLLAWGAVILAGRASVVVAATPDIARRFDPRRTTVVRNLPRIRIGDDTAADVGARAMRAVYLGAMSRDRGLEVLCAVAASRAQAPGWDLVTAGPIDGAVDRQRFDALVDRGAVDHRGVLDPGAARDLLLDCRVGLVPLLPTPAYSTSIPTKLFEYMAAGLAVIATDIPFWRRLLSGVECVTWVPPGDPEAITRALRSYASDPVLLDQHATAGRAAVRERFRWEYEQRRLVAVYRVLGLPDPAVFRNTTRM</sequence>
<evidence type="ECO:0000313" key="2">
    <source>
        <dbReference type="Proteomes" id="UP000573001"/>
    </source>
</evidence>
<comment type="caution">
    <text evidence="1">The sequence shown here is derived from an EMBL/GenBank/DDBJ whole genome shotgun (WGS) entry which is preliminary data.</text>
</comment>